<dbReference type="Gene3D" id="1.10.486.10">
    <property type="entry name" value="PCRA, domain 4"/>
    <property type="match status" value="1"/>
</dbReference>
<feature type="domain" description="UvrD-like helicase C-terminal" evidence="15">
    <location>
        <begin position="519"/>
        <end position="794"/>
    </location>
</feature>
<evidence type="ECO:0000256" key="12">
    <source>
        <dbReference type="ARBA" id="ARBA00034808"/>
    </source>
</evidence>
<dbReference type="GO" id="GO:0000725">
    <property type="term" value="P:recombinational repair"/>
    <property type="evidence" value="ECO:0007669"/>
    <property type="project" value="TreeGrafter"/>
</dbReference>
<gene>
    <name evidence="16" type="ORF">MNBD_ALPHA09-309</name>
</gene>
<keyword evidence="5" id="KW-0347">Helicase</keyword>
<protein>
    <recommendedName>
        <fullName evidence="12">DNA 3'-5' helicase</fullName>
        <ecNumber evidence="12">5.6.2.4</ecNumber>
    </recommendedName>
</protein>
<organism evidence="16">
    <name type="scientific">hydrothermal vent metagenome</name>
    <dbReference type="NCBI Taxonomy" id="652676"/>
    <lineage>
        <taxon>unclassified sequences</taxon>
        <taxon>metagenomes</taxon>
        <taxon>ecological metagenomes</taxon>
    </lineage>
</organism>
<dbReference type="GO" id="GO:0003677">
    <property type="term" value="F:DNA binding"/>
    <property type="evidence" value="ECO:0007669"/>
    <property type="project" value="UniProtKB-KW"/>
</dbReference>
<dbReference type="InterPro" id="IPR014151">
    <property type="entry name" value="DNA_helicase_AddA"/>
</dbReference>
<dbReference type="InterPro" id="IPR027417">
    <property type="entry name" value="P-loop_NTPase"/>
</dbReference>
<sequence>MTDKVLIIEAGPEQARAASPESIVWVSANAGSGKTHVLVDRLARLLLGGTPPGRILCLTFTNAAAAEMANRLFGRLASWAMADDETLTAILKGLTGKIPGAAELTRARKLFALALESPGGLKIHTIHGFCTQVLQRFPLEANVAPNFIQLDERGTAEILADIREALMAEAADAPDGPLGRALGTVSTGLHDMGLDDFFSQFLKRRDLLAAAGAGATVEAALEALAATFGASAEAGDEEKILNTHFGARFDRKMARQAADHMATGKNTDIKLAPLMGALAQSGSPRQAYLAHEAVFLTKSDKKVRAHAMTKGLREDRPDLAEWTAKELARAGELRRLLDIARTLAATRAALVLGHRVVTAYEAAKRARTLLDYDDLILKTRQLLSRSSDAQWVLYKLDGGIDHILVDEAQDTSAEQWDIVCYLAEDMLSGQGAGDGARTVFAVGDEKQSIFSFQGADPAMFDRMRQHFAGRAEAAELLWDAVPLEDSFRSTREILAAVDAVFAAETAASGLSASGAPVHHNAKRAAPGMVEIWPPAEIDEAAAPDPWTVPVDHLAPGSSQLVLARQIADQIATWLDEGHLLSSQGRKIRPGDIMILVRRRNAFVEAVVRELKARGVPVAGIDRMKLTEQIVVEDLMALGRFAALPDDDLTLGALLKSPLIGLTEDELFELAWNREGSLWRALRHHADERQTPAMVAARDTLAAALALADRVPPYEFFSDFLCAPGRREAIHARLGIEADDPINEFLAAALGYEAQETPTLDGFLAWLGRGEMEIKRDMEHGKDEVRVMTVHGAKGLEAKIVFLPDTCSGPGGGNRFTLYDVKVQGTDIKLPVWSRARAGTIAAIDAARELKANKEAEEYRRLLYVAMTRACDWLIVAGYGSRRSKTPPSGCWYDLVREGMAAHFDGKAQDMGQGRLRYVLPRRDGGGDMSQVDEALRGVTEAGTPPDWAYEMAARPVPAAQLTPSIPADADAGAPVAITPLDQIRHNRFRRGTLIHGLLEILPALPPAERQEGVASYLEATAADLDENLAAELAAEAIAVLAAPGFAPFLSPEAHAEVPFSAMIETPDRPPIPVIGQVDRLAFIGTTLHVLDYKTHRPAPVSVKDVPAATLRQMALYRAALGQIFPAKTVEVSILWTNHARLMQLPHEVLDDALAKAVADAPSP</sequence>
<evidence type="ECO:0000256" key="7">
    <source>
        <dbReference type="ARBA" id="ARBA00022840"/>
    </source>
</evidence>
<proteinExistence type="predicted"/>
<keyword evidence="8" id="KW-0238">DNA-binding</keyword>
<dbReference type="InterPro" id="IPR000212">
    <property type="entry name" value="DNA_helicase_UvrD/REP"/>
</dbReference>
<keyword evidence="9" id="KW-0234">DNA repair</keyword>
<dbReference type="InterPro" id="IPR014016">
    <property type="entry name" value="UvrD-like_ATP-bd"/>
</dbReference>
<dbReference type="Gene3D" id="3.90.320.10">
    <property type="match status" value="1"/>
</dbReference>
<dbReference type="NCBIfam" id="TIGR02784">
    <property type="entry name" value="addA_alphas"/>
    <property type="match status" value="1"/>
</dbReference>
<dbReference type="AlphaFoldDB" id="A0A3B0T179"/>
<evidence type="ECO:0000256" key="8">
    <source>
        <dbReference type="ARBA" id="ARBA00023125"/>
    </source>
</evidence>
<dbReference type="Pfam" id="PF12705">
    <property type="entry name" value="PDDEXK_1"/>
    <property type="match status" value="1"/>
</dbReference>
<evidence type="ECO:0000256" key="4">
    <source>
        <dbReference type="ARBA" id="ARBA00022801"/>
    </source>
</evidence>
<name>A0A3B0T179_9ZZZZ</name>
<evidence type="ECO:0000256" key="9">
    <source>
        <dbReference type="ARBA" id="ARBA00023204"/>
    </source>
</evidence>
<keyword evidence="1" id="KW-0540">Nuclease</keyword>
<keyword evidence="7" id="KW-0067">ATP-binding</keyword>
<dbReference type="PANTHER" id="PTHR11070">
    <property type="entry name" value="UVRD / RECB / PCRA DNA HELICASE FAMILY MEMBER"/>
    <property type="match status" value="1"/>
</dbReference>
<dbReference type="InterPro" id="IPR038726">
    <property type="entry name" value="PDDEXK_AddAB-type"/>
</dbReference>
<dbReference type="Gene3D" id="3.40.50.300">
    <property type="entry name" value="P-loop containing nucleotide triphosphate hydrolases"/>
    <property type="match status" value="4"/>
</dbReference>
<dbReference type="GO" id="GO:0033202">
    <property type="term" value="C:DNA helicase complex"/>
    <property type="evidence" value="ECO:0007669"/>
    <property type="project" value="TreeGrafter"/>
</dbReference>
<dbReference type="GO" id="GO:0005524">
    <property type="term" value="F:ATP binding"/>
    <property type="evidence" value="ECO:0007669"/>
    <property type="project" value="UniProtKB-KW"/>
</dbReference>
<dbReference type="PROSITE" id="PS51217">
    <property type="entry name" value="UVRD_HELICASE_CTER"/>
    <property type="match status" value="1"/>
</dbReference>
<evidence type="ECO:0000256" key="11">
    <source>
        <dbReference type="ARBA" id="ARBA00034617"/>
    </source>
</evidence>
<keyword evidence="6" id="KW-0269">Exonuclease</keyword>
<dbReference type="Pfam" id="PF13361">
    <property type="entry name" value="UvrD_C"/>
    <property type="match status" value="1"/>
</dbReference>
<evidence type="ECO:0000256" key="3">
    <source>
        <dbReference type="ARBA" id="ARBA00022763"/>
    </source>
</evidence>
<evidence type="ECO:0000256" key="6">
    <source>
        <dbReference type="ARBA" id="ARBA00022839"/>
    </source>
</evidence>
<dbReference type="InterPro" id="IPR011604">
    <property type="entry name" value="PDDEXK-like_dom_sf"/>
</dbReference>
<dbReference type="PROSITE" id="PS51198">
    <property type="entry name" value="UVRD_HELICASE_ATP_BIND"/>
    <property type="match status" value="1"/>
</dbReference>
<evidence type="ECO:0000256" key="13">
    <source>
        <dbReference type="ARBA" id="ARBA00048988"/>
    </source>
</evidence>
<dbReference type="InterPro" id="IPR011335">
    <property type="entry name" value="Restrct_endonuc-II-like"/>
</dbReference>
<dbReference type="PANTHER" id="PTHR11070:SF2">
    <property type="entry name" value="ATP-DEPENDENT DNA HELICASE SRS2"/>
    <property type="match status" value="1"/>
</dbReference>
<dbReference type="EC" id="5.6.2.4" evidence="12"/>
<keyword evidence="2" id="KW-0547">Nucleotide-binding</keyword>
<comment type="catalytic activity">
    <reaction evidence="11">
        <text>Couples ATP hydrolysis with the unwinding of duplex DNA by translocating in the 3'-5' direction.</text>
        <dbReference type="EC" id="5.6.2.4"/>
    </reaction>
</comment>
<comment type="catalytic activity">
    <reaction evidence="13">
        <text>ATP + H2O = ADP + phosphate + H(+)</text>
        <dbReference type="Rhea" id="RHEA:13065"/>
        <dbReference type="ChEBI" id="CHEBI:15377"/>
        <dbReference type="ChEBI" id="CHEBI:15378"/>
        <dbReference type="ChEBI" id="CHEBI:30616"/>
        <dbReference type="ChEBI" id="CHEBI:43474"/>
        <dbReference type="ChEBI" id="CHEBI:456216"/>
        <dbReference type="EC" id="5.6.2.4"/>
    </reaction>
</comment>
<evidence type="ECO:0000259" key="14">
    <source>
        <dbReference type="PROSITE" id="PS51198"/>
    </source>
</evidence>
<evidence type="ECO:0000313" key="16">
    <source>
        <dbReference type="EMBL" id="VAW11668.1"/>
    </source>
</evidence>
<dbReference type="SUPFAM" id="SSF52980">
    <property type="entry name" value="Restriction endonuclease-like"/>
    <property type="match status" value="1"/>
</dbReference>
<dbReference type="GO" id="GO:0005829">
    <property type="term" value="C:cytosol"/>
    <property type="evidence" value="ECO:0007669"/>
    <property type="project" value="TreeGrafter"/>
</dbReference>
<dbReference type="SUPFAM" id="SSF52540">
    <property type="entry name" value="P-loop containing nucleoside triphosphate hydrolases"/>
    <property type="match status" value="1"/>
</dbReference>
<dbReference type="GO" id="GO:0043138">
    <property type="term" value="F:3'-5' DNA helicase activity"/>
    <property type="evidence" value="ECO:0007669"/>
    <property type="project" value="UniProtKB-EC"/>
</dbReference>
<reference evidence="16" key="1">
    <citation type="submission" date="2018-06" db="EMBL/GenBank/DDBJ databases">
        <authorList>
            <person name="Zhirakovskaya E."/>
        </authorList>
    </citation>
    <scope>NUCLEOTIDE SEQUENCE</scope>
</reference>
<feature type="domain" description="UvrD-like helicase ATP-binding" evidence="14">
    <location>
        <begin position="7"/>
        <end position="490"/>
    </location>
</feature>
<evidence type="ECO:0000256" key="1">
    <source>
        <dbReference type="ARBA" id="ARBA00022722"/>
    </source>
</evidence>
<keyword evidence="4" id="KW-0378">Hydrolase</keyword>
<dbReference type="Pfam" id="PF00580">
    <property type="entry name" value="UvrD-helicase"/>
    <property type="match status" value="1"/>
</dbReference>
<evidence type="ECO:0000256" key="10">
    <source>
        <dbReference type="ARBA" id="ARBA00023235"/>
    </source>
</evidence>
<evidence type="ECO:0000256" key="5">
    <source>
        <dbReference type="ARBA" id="ARBA00022806"/>
    </source>
</evidence>
<evidence type="ECO:0000256" key="2">
    <source>
        <dbReference type="ARBA" id="ARBA00022741"/>
    </source>
</evidence>
<accession>A0A3B0T179</accession>
<dbReference type="GO" id="GO:0004527">
    <property type="term" value="F:exonuclease activity"/>
    <property type="evidence" value="ECO:0007669"/>
    <property type="project" value="UniProtKB-KW"/>
</dbReference>
<dbReference type="EMBL" id="UOEM01000032">
    <property type="protein sequence ID" value="VAW11668.1"/>
    <property type="molecule type" value="Genomic_DNA"/>
</dbReference>
<keyword evidence="10" id="KW-0413">Isomerase</keyword>
<dbReference type="InterPro" id="IPR014017">
    <property type="entry name" value="DNA_helicase_UvrD-like_C"/>
</dbReference>
<evidence type="ECO:0000259" key="15">
    <source>
        <dbReference type="PROSITE" id="PS51217"/>
    </source>
</evidence>
<keyword evidence="3" id="KW-0227">DNA damage</keyword>